<reference evidence="1 2" key="1">
    <citation type="submission" date="2019-03" db="EMBL/GenBank/DDBJ databases">
        <title>Single cell metagenomics reveals metabolic interactions within the superorganism composed of flagellate Streblomastix strix and complex community of Bacteroidetes bacteria on its surface.</title>
        <authorList>
            <person name="Treitli S.C."/>
            <person name="Kolisko M."/>
            <person name="Husnik F."/>
            <person name="Keeling P."/>
            <person name="Hampl V."/>
        </authorList>
    </citation>
    <scope>NUCLEOTIDE SEQUENCE [LARGE SCALE GENOMIC DNA]</scope>
    <source>
        <strain evidence="1">ST1C</strain>
    </source>
</reference>
<dbReference type="Proteomes" id="UP000324800">
    <property type="component" value="Unassembled WGS sequence"/>
</dbReference>
<protein>
    <submittedName>
        <fullName evidence="1">Uncharacterized protein</fullName>
    </submittedName>
</protein>
<dbReference type="EMBL" id="SNRW01040490">
    <property type="protein sequence ID" value="KAA6343586.1"/>
    <property type="molecule type" value="Genomic_DNA"/>
</dbReference>
<organism evidence="1 2">
    <name type="scientific">Streblomastix strix</name>
    <dbReference type="NCBI Taxonomy" id="222440"/>
    <lineage>
        <taxon>Eukaryota</taxon>
        <taxon>Metamonada</taxon>
        <taxon>Preaxostyla</taxon>
        <taxon>Oxymonadida</taxon>
        <taxon>Streblomastigidae</taxon>
        <taxon>Streblomastix</taxon>
    </lineage>
</organism>
<evidence type="ECO:0000313" key="2">
    <source>
        <dbReference type="Proteomes" id="UP000324800"/>
    </source>
</evidence>
<comment type="caution">
    <text evidence="1">The sequence shown here is derived from an EMBL/GenBank/DDBJ whole genome shotgun (WGS) entry which is preliminary data.</text>
</comment>
<accession>A0A5J4SBW8</accession>
<feature type="non-terminal residue" evidence="1">
    <location>
        <position position="1"/>
    </location>
</feature>
<dbReference type="AlphaFoldDB" id="A0A5J4SBW8"/>
<evidence type="ECO:0000313" key="1">
    <source>
        <dbReference type="EMBL" id="KAA6343586.1"/>
    </source>
</evidence>
<gene>
    <name evidence="1" type="ORF">EZS28_052300</name>
</gene>
<proteinExistence type="predicted"/>
<name>A0A5J4SBW8_9EUKA</name>
<sequence length="78" mass="8621">VYIDLLDRIFKSVTELADSPFSSQCVVIIVDTARPFNQPQISIQGMSEVVRAISEGRFIDFSNPAYDGNKGKKSLAII</sequence>